<evidence type="ECO:0000259" key="2">
    <source>
        <dbReference type="Pfam" id="PF02481"/>
    </source>
</evidence>
<gene>
    <name evidence="3" type="ORF">HMPREF9448_01949</name>
</gene>
<dbReference type="AlphaFoldDB" id="K0X6I2"/>
<dbReference type="GO" id="GO:0009294">
    <property type="term" value="P:DNA-mediated transformation"/>
    <property type="evidence" value="ECO:0007669"/>
    <property type="project" value="InterPro"/>
</dbReference>
<dbReference type="eggNOG" id="COG0758">
    <property type="taxonomic scope" value="Bacteria"/>
</dbReference>
<dbReference type="PATRIC" id="fig|742726.3.peg.2046"/>
<dbReference type="HOGENOM" id="CLU_029601_0_3_10"/>
<dbReference type="Proteomes" id="UP000006044">
    <property type="component" value="Unassembled WGS sequence"/>
</dbReference>
<dbReference type="InterPro" id="IPR003488">
    <property type="entry name" value="DprA"/>
</dbReference>
<evidence type="ECO:0000313" key="3">
    <source>
        <dbReference type="EMBL" id="EJZ63299.1"/>
    </source>
</evidence>
<dbReference type="STRING" id="742726.HMPREF9448_01949"/>
<reference evidence="3 4" key="1">
    <citation type="submission" date="2012-08" db="EMBL/GenBank/DDBJ databases">
        <title>The Genome Sequence of Barnesiella intestinihominis YIT 11860.</title>
        <authorList>
            <consortium name="The Broad Institute Genome Sequencing Platform"/>
            <person name="Earl A."/>
            <person name="Ward D."/>
            <person name="Feldgarden M."/>
            <person name="Gevers D."/>
            <person name="Morotomi M."/>
            <person name="Walker B."/>
            <person name="Young S.K."/>
            <person name="Zeng Q."/>
            <person name="Gargeya S."/>
            <person name="Fitzgerald M."/>
            <person name="Haas B."/>
            <person name="Abouelleil A."/>
            <person name="Alvarado L."/>
            <person name="Arachchi H.M."/>
            <person name="Berlin A.M."/>
            <person name="Chapman S.B."/>
            <person name="Goldberg J."/>
            <person name="Griggs A."/>
            <person name="Gujja S."/>
            <person name="Hansen M."/>
            <person name="Howarth C."/>
            <person name="Imamovic A."/>
            <person name="Larimer J."/>
            <person name="McCowen C."/>
            <person name="Montmayeur A."/>
            <person name="Murphy C."/>
            <person name="Neiman D."/>
            <person name="Pearson M."/>
            <person name="Priest M."/>
            <person name="Roberts A."/>
            <person name="Saif S."/>
            <person name="Shea T."/>
            <person name="Sisk P."/>
            <person name="Sykes S."/>
            <person name="Wortman J."/>
            <person name="Nusbaum C."/>
            <person name="Birren B."/>
        </authorList>
    </citation>
    <scope>NUCLEOTIDE SEQUENCE [LARGE SCALE GENOMIC DNA]</scope>
    <source>
        <strain evidence="3 4">YIT 11860</strain>
    </source>
</reference>
<evidence type="ECO:0000313" key="4">
    <source>
        <dbReference type="Proteomes" id="UP000006044"/>
    </source>
</evidence>
<accession>K0X6I2</accession>
<dbReference type="SUPFAM" id="SSF102405">
    <property type="entry name" value="MCP/YpsA-like"/>
    <property type="match status" value="1"/>
</dbReference>
<comment type="similarity">
    <text evidence="1">Belongs to the DprA/Smf family.</text>
</comment>
<feature type="domain" description="Smf/DprA SLOG" evidence="2">
    <location>
        <begin position="81"/>
        <end position="290"/>
    </location>
</feature>
<evidence type="ECO:0000256" key="1">
    <source>
        <dbReference type="ARBA" id="ARBA00006525"/>
    </source>
</evidence>
<sequence length="365" mass="40876">MEQEVIYRIALSRLKGINKALAQHIHETVESLETFFELPESQLQKITGIKGRILHEDNRQTALQEARKEMEFIRKGNIEPLYFTEPNYPQRLLDCIDAPPLLYYRGNADLNSSKIISIVGTRRATEYGKDFCETLIRDLSEYFPQLVIVSGLAYGIDICAHRCALRHGLNTIAVLAHGLDHIYPANHRSTAVEMVSHGGLLTEYTGYHRMHPAFFVARNRIVAGLADAVIIVESREKGGALITAGIAESYHRDVFALPGSIQSESSTGCNHLIRRNRAALITSADDLVEAMCWNAPRKQAVQRSLFPELTDEEQVVTNYLTQKGEGQINHMTIDLNQPLSQLLSILVELEFKGVVKALPGGIYKL</sequence>
<keyword evidence="4" id="KW-1185">Reference proteome</keyword>
<name>K0X6I2_9BACT</name>
<dbReference type="GeneID" id="77849172"/>
<protein>
    <submittedName>
        <fullName evidence="3">DNA protecting protein DprA</fullName>
    </submittedName>
</protein>
<proteinExistence type="inferred from homology"/>
<organism evidence="3 4">
    <name type="scientific">Barnesiella intestinihominis YIT 11860</name>
    <dbReference type="NCBI Taxonomy" id="742726"/>
    <lineage>
        <taxon>Bacteria</taxon>
        <taxon>Pseudomonadati</taxon>
        <taxon>Bacteroidota</taxon>
        <taxon>Bacteroidia</taxon>
        <taxon>Bacteroidales</taxon>
        <taxon>Barnesiellaceae</taxon>
        <taxon>Barnesiella</taxon>
    </lineage>
</organism>
<comment type="caution">
    <text evidence="3">The sequence shown here is derived from an EMBL/GenBank/DDBJ whole genome shotgun (WGS) entry which is preliminary data.</text>
</comment>
<dbReference type="PANTHER" id="PTHR43022:SF1">
    <property type="entry name" value="PROTEIN SMF"/>
    <property type="match status" value="1"/>
</dbReference>
<dbReference type="Pfam" id="PF02481">
    <property type="entry name" value="DNA_processg_A"/>
    <property type="match status" value="1"/>
</dbReference>
<dbReference type="NCBIfam" id="TIGR00732">
    <property type="entry name" value="dprA"/>
    <property type="match status" value="1"/>
</dbReference>
<dbReference type="RefSeq" id="WP_008862357.1">
    <property type="nucleotide sequence ID" value="NZ_CAXSYG010000009.1"/>
</dbReference>
<dbReference type="Gene3D" id="3.40.50.450">
    <property type="match status" value="1"/>
</dbReference>
<dbReference type="InterPro" id="IPR057666">
    <property type="entry name" value="DrpA_SLOG"/>
</dbReference>
<dbReference type="OrthoDB" id="9785707at2"/>
<dbReference type="PANTHER" id="PTHR43022">
    <property type="entry name" value="PROTEIN SMF"/>
    <property type="match status" value="1"/>
</dbReference>
<dbReference type="EMBL" id="ADLE01000014">
    <property type="protein sequence ID" value="EJZ63299.1"/>
    <property type="molecule type" value="Genomic_DNA"/>
</dbReference>